<evidence type="ECO:0000256" key="2">
    <source>
        <dbReference type="SAM" id="SignalP"/>
    </source>
</evidence>
<evidence type="ECO:0000313" key="3">
    <source>
        <dbReference type="EMBL" id="QDU35839.1"/>
    </source>
</evidence>
<dbReference type="SUPFAM" id="SSF49478">
    <property type="entry name" value="Cna protein B-type domain"/>
    <property type="match status" value="1"/>
</dbReference>
<sequence precursor="true">MKFNTRTRAAAACAMLLSLAAVGCSGSSGDQWTEGRPETVPVTGVVTLNGEPLEGATVAFEPQGGEHAAYGRTDEEGRFVLTTFEDGDGAVAGGYVVSVRKSEVVTTPNPQDPNGPPLKSEQIDYVPEKYTRSRTSELEALVSADGENEFTFTLEGQPG</sequence>
<dbReference type="RefSeq" id="WP_145366533.1">
    <property type="nucleotide sequence ID" value="NZ_CP036275.1"/>
</dbReference>
<feature type="region of interest" description="Disordered" evidence="1">
    <location>
        <begin position="104"/>
        <end position="123"/>
    </location>
</feature>
<evidence type="ECO:0000313" key="4">
    <source>
        <dbReference type="Proteomes" id="UP000320496"/>
    </source>
</evidence>
<keyword evidence="4" id="KW-1185">Reference proteome</keyword>
<protein>
    <recommendedName>
        <fullName evidence="5">Nickel uptake substrate-specific transmembrane region</fullName>
    </recommendedName>
</protein>
<dbReference type="Gene3D" id="2.60.40.10">
    <property type="entry name" value="Immunoglobulins"/>
    <property type="match status" value="1"/>
</dbReference>
<proteinExistence type="predicted"/>
<dbReference type="EMBL" id="CP036275">
    <property type="protein sequence ID" value="QDU35839.1"/>
    <property type="molecule type" value="Genomic_DNA"/>
</dbReference>
<gene>
    <name evidence="3" type="ORF">Mal4_01210</name>
</gene>
<organism evidence="3 4">
    <name type="scientific">Maioricimonas rarisocia</name>
    <dbReference type="NCBI Taxonomy" id="2528026"/>
    <lineage>
        <taxon>Bacteria</taxon>
        <taxon>Pseudomonadati</taxon>
        <taxon>Planctomycetota</taxon>
        <taxon>Planctomycetia</taxon>
        <taxon>Planctomycetales</taxon>
        <taxon>Planctomycetaceae</taxon>
        <taxon>Maioricimonas</taxon>
    </lineage>
</organism>
<dbReference type="OrthoDB" id="281179at2"/>
<dbReference type="AlphaFoldDB" id="A0A517Z095"/>
<feature type="chain" id="PRO_5021824243" description="Nickel uptake substrate-specific transmembrane region" evidence="2">
    <location>
        <begin position="24"/>
        <end position="159"/>
    </location>
</feature>
<dbReference type="PROSITE" id="PS51257">
    <property type="entry name" value="PROKAR_LIPOPROTEIN"/>
    <property type="match status" value="1"/>
</dbReference>
<name>A0A517Z095_9PLAN</name>
<dbReference type="Proteomes" id="UP000320496">
    <property type="component" value="Chromosome"/>
</dbReference>
<evidence type="ECO:0008006" key="5">
    <source>
        <dbReference type="Google" id="ProtNLM"/>
    </source>
</evidence>
<dbReference type="InterPro" id="IPR013783">
    <property type="entry name" value="Ig-like_fold"/>
</dbReference>
<keyword evidence="2" id="KW-0732">Signal</keyword>
<feature type="signal peptide" evidence="2">
    <location>
        <begin position="1"/>
        <end position="23"/>
    </location>
</feature>
<dbReference type="KEGG" id="mri:Mal4_01210"/>
<evidence type="ECO:0000256" key="1">
    <source>
        <dbReference type="SAM" id="MobiDB-lite"/>
    </source>
</evidence>
<reference evidence="3 4" key="1">
    <citation type="submission" date="2019-02" db="EMBL/GenBank/DDBJ databases">
        <title>Deep-cultivation of Planctomycetes and their phenomic and genomic characterization uncovers novel biology.</title>
        <authorList>
            <person name="Wiegand S."/>
            <person name="Jogler M."/>
            <person name="Boedeker C."/>
            <person name="Pinto D."/>
            <person name="Vollmers J."/>
            <person name="Rivas-Marin E."/>
            <person name="Kohn T."/>
            <person name="Peeters S.H."/>
            <person name="Heuer A."/>
            <person name="Rast P."/>
            <person name="Oberbeckmann S."/>
            <person name="Bunk B."/>
            <person name="Jeske O."/>
            <person name="Meyerdierks A."/>
            <person name="Storesund J.E."/>
            <person name="Kallscheuer N."/>
            <person name="Luecker S."/>
            <person name="Lage O.M."/>
            <person name="Pohl T."/>
            <person name="Merkel B.J."/>
            <person name="Hornburger P."/>
            <person name="Mueller R.-W."/>
            <person name="Bruemmer F."/>
            <person name="Labrenz M."/>
            <person name="Spormann A.M."/>
            <person name="Op den Camp H."/>
            <person name="Overmann J."/>
            <person name="Amann R."/>
            <person name="Jetten M.S.M."/>
            <person name="Mascher T."/>
            <person name="Medema M.H."/>
            <person name="Devos D.P."/>
            <person name="Kaster A.-K."/>
            <person name="Ovreas L."/>
            <person name="Rohde M."/>
            <person name="Galperin M.Y."/>
            <person name="Jogler C."/>
        </authorList>
    </citation>
    <scope>NUCLEOTIDE SEQUENCE [LARGE SCALE GENOMIC DNA]</scope>
    <source>
        <strain evidence="3 4">Mal4</strain>
    </source>
</reference>
<accession>A0A517Z095</accession>